<evidence type="ECO:0000313" key="8">
    <source>
        <dbReference type="Proteomes" id="UP000499080"/>
    </source>
</evidence>
<evidence type="ECO:0000259" key="6">
    <source>
        <dbReference type="PROSITE" id="PS52027"/>
    </source>
</evidence>
<dbReference type="GO" id="GO:0008270">
    <property type="term" value="F:zinc ion binding"/>
    <property type="evidence" value="ECO:0007669"/>
    <property type="project" value="UniProtKB-KW"/>
</dbReference>
<feature type="compositionally biased region" description="Polar residues" evidence="5">
    <location>
        <begin position="1"/>
        <end position="11"/>
    </location>
</feature>
<dbReference type="Gene3D" id="2.30.31.10">
    <property type="entry name" value="Transcriptional Coactivator Pc4, Chain A"/>
    <property type="match status" value="1"/>
</dbReference>
<dbReference type="EMBL" id="BGPR01045976">
    <property type="protein sequence ID" value="GBO22929.1"/>
    <property type="molecule type" value="Genomic_DNA"/>
</dbReference>
<comment type="caution">
    <text evidence="7">The sequence shown here is derived from an EMBL/GenBank/DDBJ whole genome shotgun (WGS) entry which is preliminary data.</text>
</comment>
<feature type="non-terminal residue" evidence="7">
    <location>
        <position position="1"/>
    </location>
</feature>
<evidence type="ECO:0000256" key="3">
    <source>
        <dbReference type="ARBA" id="ARBA00022833"/>
    </source>
</evidence>
<dbReference type="Pfam" id="PF13913">
    <property type="entry name" value="zf-C2HC_2"/>
    <property type="match status" value="1"/>
</dbReference>
<proteinExistence type="predicted"/>
<sequence length="454" mass="51677">SWKKTNNSLTPNLRKLPPRRPLDEDDDVEDDPAWSALQSQLIPCSVCGRTFFPERLPVHRRVCKGKPSPRALKRAASLREQPTSSTEGKEIWHTCSFAPGRMNFAAKKFLTGVKRSFLINFELSFMNSLYFDFCHSTVFPDFLFIMKCASSESASSATAAKKLSTFNNTGGFTADSIPQHHYHLGENNYAVVSDFGNVLNVHIRKFKTNENGRIFPTKNGVSCSPYVWESLVTEMDNSSLPSETGKVLIVRDTLFLTSAWIENVPCVSLQRYVTKQDFSRQFLPSVCLLTETEWNQLQCIRKKISESCMSLMFNNFLKKKILLEVSSRSPRTNLQMELSDVEMVLSMSLTELLADNIKSRIVKVMVCNGCIENQANQLGHECVTMNFESRHSLYGDLAILSIDIELLVKEFVEKNMQMLNYINETFLNNLNIILLVKNACDMYIASDIMPHRMF</sequence>
<dbReference type="AlphaFoldDB" id="A0A4Y2VCF6"/>
<protein>
    <recommendedName>
        <fullName evidence="6">C2HC/C3H-type domain-containing protein</fullName>
    </recommendedName>
</protein>
<dbReference type="GO" id="GO:0006355">
    <property type="term" value="P:regulation of DNA-templated transcription"/>
    <property type="evidence" value="ECO:0007669"/>
    <property type="project" value="InterPro"/>
</dbReference>
<keyword evidence="2 4" id="KW-0863">Zinc-finger</keyword>
<dbReference type="PROSITE" id="PS52027">
    <property type="entry name" value="ZF_C2HC_C3H"/>
    <property type="match status" value="1"/>
</dbReference>
<gene>
    <name evidence="7" type="ORF">AVEN_153876_1</name>
</gene>
<accession>A0A4Y2VCF6</accession>
<evidence type="ECO:0000256" key="4">
    <source>
        <dbReference type="PROSITE-ProRule" id="PRU01371"/>
    </source>
</evidence>
<organism evidence="7 8">
    <name type="scientific">Araneus ventricosus</name>
    <name type="common">Orbweaver spider</name>
    <name type="synonym">Epeira ventricosa</name>
    <dbReference type="NCBI Taxonomy" id="182803"/>
    <lineage>
        <taxon>Eukaryota</taxon>
        <taxon>Metazoa</taxon>
        <taxon>Ecdysozoa</taxon>
        <taxon>Arthropoda</taxon>
        <taxon>Chelicerata</taxon>
        <taxon>Arachnida</taxon>
        <taxon>Araneae</taxon>
        <taxon>Araneomorphae</taxon>
        <taxon>Entelegynae</taxon>
        <taxon>Araneoidea</taxon>
        <taxon>Araneidae</taxon>
        <taxon>Araneus</taxon>
    </lineage>
</organism>
<feature type="region of interest" description="Disordered" evidence="5">
    <location>
        <begin position="1"/>
        <end position="30"/>
    </location>
</feature>
<dbReference type="InterPro" id="IPR009044">
    <property type="entry name" value="ssDNA-bd_transcriptional_reg"/>
</dbReference>
<evidence type="ECO:0000256" key="1">
    <source>
        <dbReference type="ARBA" id="ARBA00022723"/>
    </source>
</evidence>
<keyword evidence="1" id="KW-0479">Metal-binding</keyword>
<feature type="domain" description="C2HC/C3H-type" evidence="6">
    <location>
        <begin position="40"/>
        <end position="69"/>
    </location>
</feature>
<reference evidence="7 8" key="1">
    <citation type="journal article" date="2019" name="Sci. Rep.">
        <title>Orb-weaving spider Araneus ventricosus genome elucidates the spidroin gene catalogue.</title>
        <authorList>
            <person name="Kono N."/>
            <person name="Nakamura H."/>
            <person name="Ohtoshi R."/>
            <person name="Moran D.A.P."/>
            <person name="Shinohara A."/>
            <person name="Yoshida Y."/>
            <person name="Fujiwara M."/>
            <person name="Mori M."/>
            <person name="Tomita M."/>
            <person name="Arakawa K."/>
        </authorList>
    </citation>
    <scope>NUCLEOTIDE SEQUENCE [LARGE SCALE GENOMIC DNA]</scope>
</reference>
<dbReference type="GO" id="GO:0003677">
    <property type="term" value="F:DNA binding"/>
    <property type="evidence" value="ECO:0007669"/>
    <property type="project" value="InterPro"/>
</dbReference>
<dbReference type="Proteomes" id="UP000499080">
    <property type="component" value="Unassembled WGS sequence"/>
</dbReference>
<dbReference type="SUPFAM" id="SSF54447">
    <property type="entry name" value="ssDNA-binding transcriptional regulator domain"/>
    <property type="match status" value="1"/>
</dbReference>
<dbReference type="OrthoDB" id="265955at2759"/>
<evidence type="ECO:0000313" key="7">
    <source>
        <dbReference type="EMBL" id="GBO22929.1"/>
    </source>
</evidence>
<evidence type="ECO:0000256" key="5">
    <source>
        <dbReference type="SAM" id="MobiDB-lite"/>
    </source>
</evidence>
<name>A0A4Y2VCF6_ARAVE</name>
<keyword evidence="8" id="KW-1185">Reference proteome</keyword>
<evidence type="ECO:0000256" key="2">
    <source>
        <dbReference type="ARBA" id="ARBA00022771"/>
    </source>
</evidence>
<dbReference type="InterPro" id="IPR049899">
    <property type="entry name" value="Znf_C2HC_C3H"/>
</dbReference>
<keyword evidence="3" id="KW-0862">Zinc</keyword>
<dbReference type="Gene3D" id="3.30.160.60">
    <property type="entry name" value="Classic Zinc Finger"/>
    <property type="match status" value="1"/>
</dbReference>